<keyword evidence="2 5" id="KW-0378">Hydrolase</keyword>
<comment type="cofactor">
    <cofactor evidence="5">
        <name>Mg(2+)</name>
        <dbReference type="ChEBI" id="CHEBI:18420"/>
    </cofactor>
</comment>
<dbReference type="Proteomes" id="UP001210339">
    <property type="component" value="Chromosome"/>
</dbReference>
<comment type="pathway">
    <text evidence="5">Pyrimidine metabolism; dUMP biosynthesis; dUMP from dCTP (dUTP route): step 2/2.</text>
</comment>
<dbReference type="SUPFAM" id="SSF51283">
    <property type="entry name" value="dUTPase-like"/>
    <property type="match status" value="1"/>
</dbReference>
<feature type="domain" description="dUTPase-like" evidence="6">
    <location>
        <begin position="12"/>
        <end position="142"/>
    </location>
</feature>
<comment type="caution">
    <text evidence="5">Lacks conserved residue(s) required for the propagation of feature annotation.</text>
</comment>
<evidence type="ECO:0000256" key="3">
    <source>
        <dbReference type="ARBA" id="ARBA00023080"/>
    </source>
</evidence>
<dbReference type="InterPro" id="IPR033704">
    <property type="entry name" value="dUTPase_trimeric"/>
</dbReference>
<comment type="similarity">
    <text evidence="1 5">Belongs to the dUTPase family.</text>
</comment>
<keyword evidence="3 5" id="KW-0546">Nucleotide metabolism</keyword>
<dbReference type="EMBL" id="CP115667">
    <property type="protein sequence ID" value="WBW50685.1"/>
    <property type="molecule type" value="Genomic_DNA"/>
</dbReference>
<dbReference type="GO" id="GO:0004170">
    <property type="term" value="F:dUTP diphosphatase activity"/>
    <property type="evidence" value="ECO:0007669"/>
    <property type="project" value="UniProtKB-EC"/>
</dbReference>
<keyword evidence="8" id="KW-1185">Reference proteome</keyword>
<comment type="function">
    <text evidence="5">This enzyme is involved in nucleotide metabolism: it produces dUMP, the immediate precursor of thymidine nucleotides and it decreases the intracellular concentration of dUTP so that uracil cannot be incorporated into DNA.</text>
</comment>
<dbReference type="HAMAP" id="MF_00116">
    <property type="entry name" value="dUTPase_bact"/>
    <property type="match status" value="1"/>
</dbReference>
<feature type="binding site" evidence="5">
    <location>
        <begin position="63"/>
        <end position="65"/>
    </location>
    <ligand>
        <name>substrate</name>
    </ligand>
</feature>
<dbReference type="CDD" id="cd07557">
    <property type="entry name" value="trimeric_dUTPase"/>
    <property type="match status" value="1"/>
</dbReference>
<dbReference type="Pfam" id="PF00692">
    <property type="entry name" value="dUTPase"/>
    <property type="match status" value="1"/>
</dbReference>
<comment type="catalytic activity">
    <reaction evidence="4 5">
        <text>dUTP + H2O = dUMP + diphosphate + H(+)</text>
        <dbReference type="Rhea" id="RHEA:10248"/>
        <dbReference type="ChEBI" id="CHEBI:15377"/>
        <dbReference type="ChEBI" id="CHEBI:15378"/>
        <dbReference type="ChEBI" id="CHEBI:33019"/>
        <dbReference type="ChEBI" id="CHEBI:61555"/>
        <dbReference type="ChEBI" id="CHEBI:246422"/>
        <dbReference type="EC" id="3.6.1.23"/>
    </reaction>
</comment>
<organism evidence="7 8">
    <name type="scientific">Peptoniphilus equinus</name>
    <dbReference type="NCBI Taxonomy" id="3016343"/>
    <lineage>
        <taxon>Bacteria</taxon>
        <taxon>Bacillati</taxon>
        <taxon>Bacillota</taxon>
        <taxon>Tissierellia</taxon>
        <taxon>Tissierellales</taxon>
        <taxon>Peptoniphilaceae</taxon>
        <taxon>Peptoniphilus</taxon>
    </lineage>
</organism>
<gene>
    <name evidence="5 7" type="primary">dut</name>
    <name evidence="7" type="ORF">O6R05_03805</name>
</gene>
<keyword evidence="5" id="KW-0460">Magnesium</keyword>
<evidence type="ECO:0000313" key="8">
    <source>
        <dbReference type="Proteomes" id="UP001210339"/>
    </source>
</evidence>
<protein>
    <recommendedName>
        <fullName evidence="5">Deoxyuridine 5'-triphosphate nucleotidohydrolase</fullName>
        <shortName evidence="5">dUTPase</shortName>
        <ecNumber evidence="5">3.6.1.23</ecNumber>
    </recommendedName>
    <alternativeName>
        <fullName evidence="5">dUTP pyrophosphatase</fullName>
    </alternativeName>
</protein>
<dbReference type="NCBIfam" id="TIGR00576">
    <property type="entry name" value="dut"/>
    <property type="match status" value="1"/>
</dbReference>
<feature type="binding site" evidence="5">
    <location>
        <begin position="80"/>
        <end position="82"/>
    </location>
    <ligand>
        <name>substrate</name>
    </ligand>
</feature>
<evidence type="ECO:0000256" key="5">
    <source>
        <dbReference type="HAMAP-Rule" id="MF_00116"/>
    </source>
</evidence>
<feature type="binding site" evidence="5">
    <location>
        <position position="76"/>
    </location>
    <ligand>
        <name>substrate</name>
    </ligand>
</feature>
<accession>A0ABY7QWN3</accession>
<dbReference type="InterPro" id="IPR036157">
    <property type="entry name" value="dUTPase-like_sf"/>
</dbReference>
<dbReference type="InterPro" id="IPR029054">
    <property type="entry name" value="dUTPase-like"/>
</dbReference>
<keyword evidence="5" id="KW-0479">Metal-binding</keyword>
<proteinExistence type="inferred from homology"/>
<dbReference type="PANTHER" id="PTHR11241:SF0">
    <property type="entry name" value="DEOXYURIDINE 5'-TRIPHOSPHATE NUCLEOTIDOHYDROLASE"/>
    <property type="match status" value="1"/>
</dbReference>
<dbReference type="InterPro" id="IPR008181">
    <property type="entry name" value="dUTPase"/>
</dbReference>
<dbReference type="RefSeq" id="WP_271192210.1">
    <property type="nucleotide sequence ID" value="NZ_CP115667.1"/>
</dbReference>
<evidence type="ECO:0000256" key="1">
    <source>
        <dbReference type="ARBA" id="ARBA00006581"/>
    </source>
</evidence>
<reference evidence="7 8" key="1">
    <citation type="submission" date="2023-01" db="EMBL/GenBank/DDBJ databases">
        <authorList>
            <person name="Lee S.H."/>
            <person name="Jung H.S."/>
            <person name="Yun J.U."/>
        </authorList>
    </citation>
    <scope>NUCLEOTIDE SEQUENCE [LARGE SCALE GENOMIC DNA]</scope>
    <source>
        <strain evidence="7 8">CBA3646</strain>
    </source>
</reference>
<dbReference type="EC" id="3.6.1.23" evidence="5"/>
<evidence type="ECO:0000259" key="6">
    <source>
        <dbReference type="Pfam" id="PF00692"/>
    </source>
</evidence>
<evidence type="ECO:0000313" key="7">
    <source>
        <dbReference type="EMBL" id="WBW50685.1"/>
    </source>
</evidence>
<dbReference type="Gene3D" id="2.70.40.10">
    <property type="match status" value="1"/>
</dbReference>
<dbReference type="NCBIfam" id="NF001862">
    <property type="entry name" value="PRK00601.1"/>
    <property type="match status" value="1"/>
</dbReference>
<sequence length="144" mass="15785">MKVKLINRSDNPDPQYKTVGSAGMDVCAFIDSPYILNPFERYAVPTGLYFEIPEGFEIQVRARSGLALKHGISLPNGIGTIDSDYRGELKILLVNLSNEPFTIHSGDRIGQIVLAQVEHITFEKTESLSETSRSDGGFGHTGLS</sequence>
<evidence type="ECO:0000256" key="4">
    <source>
        <dbReference type="ARBA" id="ARBA00047686"/>
    </source>
</evidence>
<dbReference type="PANTHER" id="PTHR11241">
    <property type="entry name" value="DEOXYURIDINE 5'-TRIPHOSPHATE NUCLEOTIDOHYDROLASE"/>
    <property type="match status" value="1"/>
</dbReference>
<evidence type="ECO:0000256" key="2">
    <source>
        <dbReference type="ARBA" id="ARBA00022801"/>
    </source>
</evidence>
<name>A0ABY7QWN3_9FIRM</name>